<gene>
    <name evidence="2" type="ORF">BSAL_67850</name>
</gene>
<evidence type="ECO:0000313" key="3">
    <source>
        <dbReference type="Proteomes" id="UP000051952"/>
    </source>
</evidence>
<proteinExistence type="predicted"/>
<dbReference type="AlphaFoldDB" id="A0A0S4IUU7"/>
<dbReference type="OrthoDB" id="267399at2759"/>
<name>A0A0S4IUU7_BODSA</name>
<feature type="region of interest" description="Disordered" evidence="1">
    <location>
        <begin position="28"/>
        <end position="78"/>
    </location>
</feature>
<dbReference type="Proteomes" id="UP000051952">
    <property type="component" value="Unassembled WGS sequence"/>
</dbReference>
<dbReference type="EMBL" id="CYKH01000463">
    <property type="protein sequence ID" value="CUF96006.1"/>
    <property type="molecule type" value="Genomic_DNA"/>
</dbReference>
<keyword evidence="3" id="KW-1185">Reference proteome</keyword>
<evidence type="ECO:0000313" key="2">
    <source>
        <dbReference type="EMBL" id="CUF96006.1"/>
    </source>
</evidence>
<accession>A0A0S4IUU7</accession>
<organism evidence="2 3">
    <name type="scientific">Bodo saltans</name>
    <name type="common">Flagellated protozoan</name>
    <dbReference type="NCBI Taxonomy" id="75058"/>
    <lineage>
        <taxon>Eukaryota</taxon>
        <taxon>Discoba</taxon>
        <taxon>Euglenozoa</taxon>
        <taxon>Kinetoplastea</taxon>
        <taxon>Metakinetoplastina</taxon>
        <taxon>Eubodonida</taxon>
        <taxon>Bodonidae</taxon>
        <taxon>Bodo</taxon>
    </lineage>
</organism>
<evidence type="ECO:0000256" key="1">
    <source>
        <dbReference type="SAM" id="MobiDB-lite"/>
    </source>
</evidence>
<protein>
    <submittedName>
        <fullName evidence="2">Uncharacterized protein</fullName>
    </submittedName>
</protein>
<dbReference type="VEuPathDB" id="TriTrypDB:BSAL_67850"/>
<reference evidence="3" key="1">
    <citation type="submission" date="2015-09" db="EMBL/GenBank/DDBJ databases">
        <authorList>
            <consortium name="Pathogen Informatics"/>
        </authorList>
    </citation>
    <scope>NUCLEOTIDE SEQUENCE [LARGE SCALE GENOMIC DNA]</scope>
    <source>
        <strain evidence="3">Lake Konstanz</strain>
    </source>
</reference>
<sequence>MLSRHGTRLEIGTADDVVDLDEMEAQWHARGSTRSEQPSHFRMSESPAAMFDDTTPKPSRRVHAQYRTSSTPPPPPQL</sequence>